<dbReference type="Pfam" id="PF15611">
    <property type="entry name" value="EH_Signature"/>
    <property type="match status" value="1"/>
</dbReference>
<dbReference type="RefSeq" id="WP_097064907.1">
    <property type="nucleotide sequence ID" value="NZ_OBMI01000003.1"/>
</dbReference>
<dbReference type="EMBL" id="OBMI01000003">
    <property type="protein sequence ID" value="SOB88106.1"/>
    <property type="molecule type" value="Genomic_DNA"/>
</dbReference>
<dbReference type="AlphaFoldDB" id="A0A285R1W6"/>
<sequence length="571" mass="64268">MRPLSPRSVKLAERMRSVAEAALSSMPDPDLTALRSEVRQLKAMLGGAGAGAGAAPDRVREQVSLFRRSGTLPDVRAARLVCWGTTLRDGRDPALIEDRERFPGLIDGVDEFRDMRRPYRRCWRGLLDGYVRYDPGRATEAGRRNWTMLRDYLNDNLPSLERSGSMPDWLSTIDEHANLLGERPCDRYGAALLEGDAKLLEPLRRDLSMGDSSWLTRRIFEAQIDAAVKHDDRALRRVMPRVVALVAEHDLLADDALVRVLDRWARCRPLEVEAELRDLSVARWGNPWLERNDTQWTRVEAETRQMVSSWLKLSLIEKFFSLLSEDKLNDQRRVAFWKRYVDRIDDMHFALGEAAYTNPSADFRALRKAMAGKLLRLDNGGVARNNAFIMRLAGHVVVEFGEHGNAMYAFDAAAAPFDLRRPSIAGNRTALKHPSHVARITHTDGGERWERKFERRLAEVLGRADKASTTGRSTSSSPMAAPPIRPAPIPIPSAVSPAWARPQEARQVAPEPHGTRDLHAFLAEHRVKSADLRDKGGSLWAYAPERGPAADGLRSRGFAWSARRGAWYLKS</sequence>
<accession>A0A285R1W6</accession>
<evidence type="ECO:0000259" key="2">
    <source>
        <dbReference type="Pfam" id="PF15611"/>
    </source>
</evidence>
<evidence type="ECO:0000313" key="4">
    <source>
        <dbReference type="Proteomes" id="UP000219494"/>
    </source>
</evidence>
<proteinExistence type="predicted"/>
<evidence type="ECO:0000256" key="1">
    <source>
        <dbReference type="SAM" id="MobiDB-lite"/>
    </source>
</evidence>
<dbReference type="InterPro" id="IPR028943">
    <property type="entry name" value="ZorC_EH_Signature_dom"/>
</dbReference>
<dbReference type="OrthoDB" id="7529224at2"/>
<keyword evidence="4" id="KW-1185">Reference proteome</keyword>
<organism evidence="3 4">
    <name type="scientific">Sphingomonas guangdongensis</name>
    <dbReference type="NCBI Taxonomy" id="1141890"/>
    <lineage>
        <taxon>Bacteria</taxon>
        <taxon>Pseudomonadati</taxon>
        <taxon>Pseudomonadota</taxon>
        <taxon>Alphaproteobacteria</taxon>
        <taxon>Sphingomonadales</taxon>
        <taxon>Sphingomonadaceae</taxon>
        <taxon>Sphingomonas</taxon>
    </lineage>
</organism>
<protein>
    <submittedName>
        <fullName evidence="3">EH_Signature domain-containing protein</fullName>
    </submittedName>
</protein>
<name>A0A285R1W6_9SPHN</name>
<feature type="region of interest" description="Disordered" evidence="1">
    <location>
        <begin position="464"/>
        <end position="485"/>
    </location>
</feature>
<gene>
    <name evidence="3" type="ORF">SAMN06297144_3246</name>
</gene>
<evidence type="ECO:0000313" key="3">
    <source>
        <dbReference type="EMBL" id="SOB88106.1"/>
    </source>
</evidence>
<feature type="domain" description="Zorya protein ZorC EH" evidence="2">
    <location>
        <begin position="42"/>
        <end position="455"/>
    </location>
</feature>
<reference evidence="3 4" key="1">
    <citation type="submission" date="2017-07" db="EMBL/GenBank/DDBJ databases">
        <authorList>
            <person name="Sun Z.S."/>
            <person name="Albrecht U."/>
            <person name="Echele G."/>
            <person name="Lee C.C."/>
        </authorList>
    </citation>
    <scope>NUCLEOTIDE SEQUENCE [LARGE SCALE GENOMIC DNA]</scope>
    <source>
        <strain evidence="3 4">CGMCC 1.12672</strain>
    </source>
</reference>
<dbReference type="Proteomes" id="UP000219494">
    <property type="component" value="Unassembled WGS sequence"/>
</dbReference>